<evidence type="ECO:0000256" key="1">
    <source>
        <dbReference type="ARBA" id="ARBA00023239"/>
    </source>
</evidence>
<evidence type="ECO:0000313" key="2">
    <source>
        <dbReference type="EMBL" id="NMF61619.1"/>
    </source>
</evidence>
<organism evidence="2 3">
    <name type="scientific">Brasilonema octagenarum UFV-OR1</name>
    <dbReference type="NCBI Taxonomy" id="417115"/>
    <lineage>
        <taxon>Bacteria</taxon>
        <taxon>Bacillati</taxon>
        <taxon>Cyanobacteriota</taxon>
        <taxon>Cyanophyceae</taxon>
        <taxon>Nostocales</taxon>
        <taxon>Scytonemataceae</taxon>
        <taxon>Brasilonema</taxon>
        <taxon>Octagenarum group</taxon>
    </lineage>
</organism>
<dbReference type="SUPFAM" id="SSF48557">
    <property type="entry name" value="L-aspartase-like"/>
    <property type="match status" value="1"/>
</dbReference>
<name>A0ABX1M3P1_9CYAN</name>
<comment type="caution">
    <text evidence="2">The sequence shown here is derived from an EMBL/GenBank/DDBJ whole genome shotgun (WGS) entry which is preliminary data.</text>
</comment>
<dbReference type="EMBL" id="QMEC01000005">
    <property type="protein sequence ID" value="NMF61619.1"/>
    <property type="molecule type" value="Genomic_DNA"/>
</dbReference>
<sequence>MGCDTPRASAPCAIACQKLGLKPDTALTQVISRDRHADFAQQLALLAASIERTDIAIANSIRTYSREQGTGNRVENLVMSVFSHSFMS</sequence>
<keyword evidence="3" id="KW-1185">Reference proteome</keyword>
<proteinExistence type="predicted"/>
<evidence type="ECO:0000313" key="3">
    <source>
        <dbReference type="Proteomes" id="UP000762253"/>
    </source>
</evidence>
<keyword evidence="1" id="KW-0456">Lyase</keyword>
<dbReference type="Gene3D" id="1.20.200.10">
    <property type="entry name" value="Fumarase/aspartase (Central domain)"/>
    <property type="match status" value="1"/>
</dbReference>
<protein>
    <submittedName>
        <fullName evidence="2">Uncharacterized protein</fullName>
    </submittedName>
</protein>
<accession>A0ABX1M3P1</accession>
<dbReference type="Proteomes" id="UP000762253">
    <property type="component" value="Unassembled WGS sequence"/>
</dbReference>
<gene>
    <name evidence="2" type="ORF">DP115_01940</name>
</gene>
<dbReference type="InterPro" id="IPR008948">
    <property type="entry name" value="L-Aspartase-like"/>
</dbReference>
<reference evidence="2 3" key="1">
    <citation type="submission" date="2018-06" db="EMBL/GenBank/DDBJ databases">
        <title>Comparative genomics of Brasilonema spp. strains.</title>
        <authorList>
            <person name="Alvarenga D.O."/>
            <person name="Fiore M.F."/>
            <person name="Varani A.M."/>
        </authorList>
    </citation>
    <scope>NUCLEOTIDE SEQUENCE [LARGE SCALE GENOMIC DNA]</scope>
    <source>
        <strain evidence="2 3">UFV-OR1</strain>
    </source>
</reference>